<evidence type="ECO:0000313" key="2">
    <source>
        <dbReference type="Proteomes" id="UP001519271"/>
    </source>
</evidence>
<dbReference type="PANTHER" id="PTHR38075">
    <property type="entry name" value="DUF4139 DOMAIN-CONTAINING PROTEIN"/>
    <property type="match status" value="1"/>
</dbReference>
<comment type="caution">
    <text evidence="1">The sequence shown here is derived from an EMBL/GenBank/DDBJ whole genome shotgun (WGS) entry which is preliminary data.</text>
</comment>
<dbReference type="PANTHER" id="PTHR38075:SF1">
    <property type="entry name" value="DUF4139 DOMAIN-CONTAINING PROTEIN"/>
    <property type="match status" value="1"/>
</dbReference>
<organism evidence="1 2">
    <name type="scientific">Youngiibacter multivorans</name>
    <dbReference type="NCBI Taxonomy" id="937251"/>
    <lineage>
        <taxon>Bacteria</taxon>
        <taxon>Bacillati</taxon>
        <taxon>Bacillota</taxon>
        <taxon>Clostridia</taxon>
        <taxon>Eubacteriales</taxon>
        <taxon>Clostridiaceae</taxon>
        <taxon>Youngiibacter</taxon>
    </lineage>
</organism>
<gene>
    <name evidence="1" type="ORF">J2Z34_002563</name>
</gene>
<reference evidence="1 2" key="1">
    <citation type="submission" date="2021-03" db="EMBL/GenBank/DDBJ databases">
        <title>Genomic Encyclopedia of Type Strains, Phase IV (KMG-IV): sequencing the most valuable type-strain genomes for metagenomic binning, comparative biology and taxonomic classification.</title>
        <authorList>
            <person name="Goeker M."/>
        </authorList>
    </citation>
    <scope>NUCLEOTIDE SEQUENCE [LARGE SCALE GENOMIC DNA]</scope>
    <source>
        <strain evidence="1 2">DSM 6139</strain>
    </source>
</reference>
<evidence type="ECO:0008006" key="3">
    <source>
        <dbReference type="Google" id="ProtNLM"/>
    </source>
</evidence>
<protein>
    <recommendedName>
        <fullName evidence="3">DUF4139 domain-containing protein</fullName>
    </recommendedName>
</protein>
<accession>A0ABS4G661</accession>
<dbReference type="Proteomes" id="UP001519271">
    <property type="component" value="Unassembled WGS sequence"/>
</dbReference>
<proteinExistence type="predicted"/>
<evidence type="ECO:0000313" key="1">
    <source>
        <dbReference type="EMBL" id="MBP1920065.1"/>
    </source>
</evidence>
<keyword evidence="2" id="KW-1185">Reference proteome</keyword>
<dbReference type="EMBL" id="JAGGKC010000023">
    <property type="protein sequence ID" value="MBP1920065.1"/>
    <property type="molecule type" value="Genomic_DNA"/>
</dbReference>
<sequence>MRKISRSSNTKELELTIYSDGFGTVGETRSLEGMEGAELEYLDVPALLEPDSLVIRGLDVLEYSFEYDLISREWLISRYKDRTVHLKNRDTGSVKLVKVLEASGMLVFQDIETGEILVDSHDELILPLHPDGIRTSPGIMMKVKEAGREIKASYITRGLSFTMNYAAEIGDERLKLTGRAGISNNSGRTYRNALVRLMAGNVARVNERPEMMYMAKSIQADASYGAEQRSVSDYHMFSLQSRTDIPDGESKQVQLFAGSDVPFSKHYLAGNNMDGAQPVITFLNSKESGLGMPLPEGRVRLYMLDGNSLRFTGEASIGHMPEGSEVELKAGKAFDIEVEGSETSRNQRNGIDYVRWEAKIRNHSKETSVIHYELYIWEKFEPRSSSPAYEMKNSNTLLFKIKAKPDEEVLIKCEYSSDKRVHVAER</sequence>
<dbReference type="RefSeq" id="WP_209460243.1">
    <property type="nucleotide sequence ID" value="NZ_JAGGKC010000023.1"/>
</dbReference>
<name>A0ABS4G661_9CLOT</name>